<evidence type="ECO:0000313" key="1">
    <source>
        <dbReference type="EMBL" id="EME26360.1"/>
    </source>
</evidence>
<keyword evidence="2" id="KW-1185">Reference proteome</keyword>
<reference evidence="2" key="1">
    <citation type="journal article" date="2013" name="Science">
        <title>Gene transfer from bacteria and archaea facilitated evolution of an extremophilic eukaryote.</title>
        <authorList>
            <person name="Schonknecht G."/>
            <person name="Chen W.H."/>
            <person name="Ternes C.M."/>
            <person name="Barbier G.G."/>
            <person name="Shrestha R.P."/>
            <person name="Stanke M."/>
            <person name="Brautigam A."/>
            <person name="Baker B.J."/>
            <person name="Banfield J.F."/>
            <person name="Garavito R.M."/>
            <person name="Carr K."/>
            <person name="Wilkerson C."/>
            <person name="Rensing S.A."/>
            <person name="Gagneul D."/>
            <person name="Dickenson N.E."/>
            <person name="Oesterhelt C."/>
            <person name="Lercher M.J."/>
            <person name="Weber A.P."/>
        </authorList>
    </citation>
    <scope>NUCLEOTIDE SEQUENCE [LARGE SCALE GENOMIC DNA]</scope>
    <source>
        <strain evidence="2">074W</strain>
    </source>
</reference>
<evidence type="ECO:0000313" key="2">
    <source>
        <dbReference type="Proteomes" id="UP000030680"/>
    </source>
</evidence>
<dbReference type="Proteomes" id="UP000030680">
    <property type="component" value="Unassembled WGS sequence"/>
</dbReference>
<sequence>MKQKYKDYVDLLKDKAEFYRLRRQLFLEGYPMELYVCDGAYRERGLFITMKNGLLRFYNSMARNILFDTFSTVFSVRYWTLYLFQASISSIPEHSRDFARMEHLFGSPESSHLASLLKALFGQSDYQVSTIRDESDTIIDFEVTESNGQCYRDRICILYVTPLRKNEASTSNAPSFIDFITLEDIPEDFKPYLGEQQR</sequence>
<accession>M2WRE0</accession>
<dbReference type="AlphaFoldDB" id="M2WRE0"/>
<dbReference type="EMBL" id="KB454551">
    <property type="protein sequence ID" value="EME26360.1"/>
    <property type="molecule type" value="Genomic_DNA"/>
</dbReference>
<proteinExistence type="predicted"/>
<name>M2WRE0_GALSU</name>
<dbReference type="RefSeq" id="XP_005702880.1">
    <property type="nucleotide sequence ID" value="XM_005702823.1"/>
</dbReference>
<protein>
    <submittedName>
        <fullName evidence="1">Uncharacterized protein</fullName>
    </submittedName>
</protein>
<dbReference type="Gramene" id="EME26360">
    <property type="protein sequence ID" value="EME26360"/>
    <property type="gene ID" value="Gasu_59790"/>
</dbReference>
<dbReference type="GeneID" id="17085367"/>
<dbReference type="KEGG" id="gsl:Gasu_59790"/>
<gene>
    <name evidence="1" type="ORF">Gasu_59790</name>
</gene>
<organism evidence="1 2">
    <name type="scientific">Galdieria sulphuraria</name>
    <name type="common">Red alga</name>
    <dbReference type="NCBI Taxonomy" id="130081"/>
    <lineage>
        <taxon>Eukaryota</taxon>
        <taxon>Rhodophyta</taxon>
        <taxon>Bangiophyceae</taxon>
        <taxon>Galdieriales</taxon>
        <taxon>Galdieriaceae</taxon>
        <taxon>Galdieria</taxon>
    </lineage>
</organism>